<evidence type="ECO:0000259" key="2">
    <source>
        <dbReference type="Pfam" id="PF13387"/>
    </source>
</evidence>
<proteinExistence type="predicted"/>
<comment type="caution">
    <text evidence="3">The sequence shown here is derived from an EMBL/GenBank/DDBJ whole genome shotgun (WGS) entry which is preliminary data.</text>
</comment>
<dbReference type="AlphaFoldDB" id="A0A1F7WZF4"/>
<dbReference type="Proteomes" id="UP000178735">
    <property type="component" value="Unassembled WGS sequence"/>
</dbReference>
<evidence type="ECO:0000313" key="3">
    <source>
        <dbReference type="EMBL" id="OGM08127.1"/>
    </source>
</evidence>
<organism evidence="3 4">
    <name type="scientific">Candidatus Wallbacteria bacterium GWC2_49_35</name>
    <dbReference type="NCBI Taxonomy" id="1817813"/>
    <lineage>
        <taxon>Bacteria</taxon>
        <taxon>Candidatus Walliibacteriota</taxon>
    </lineage>
</organism>
<protein>
    <recommendedName>
        <fullName evidence="2">Lnb N-terminal periplasmic domain-containing protein</fullName>
    </recommendedName>
</protein>
<dbReference type="Pfam" id="PF13387">
    <property type="entry name" value="Lnb_N"/>
    <property type="match status" value="1"/>
</dbReference>
<feature type="transmembrane region" description="Helical" evidence="1">
    <location>
        <begin position="12"/>
        <end position="28"/>
    </location>
</feature>
<dbReference type="STRING" id="1817813.A2008_00765"/>
<keyword evidence="1" id="KW-1133">Transmembrane helix</keyword>
<keyword evidence="1" id="KW-0812">Transmembrane</keyword>
<sequence>MFKNISTKVKYLFLFFTYSAIIFYGAFFPSGESVASVNGDFSSFLFRAVETRQITGEVYLLSNVRCGIENASKPLNFSARLNPVWKNLRVDAGALEDVYLIVEPLAFYGPLKNICTHNCLWFEFRQNHPAAGDDGFKTYGIVASGQMLKNLKGEFFLFQFTSKEDYFELAYYTDRNLRLYKLDLSAEQKKRLFYNAIVTASERAAKERYHIIYNHCVNNMFELINTVLPSYQRFNPWLVHGIIFNPVFCAPDFNELIFNFHGLIKEKLPMFRGSY</sequence>
<name>A0A1F7WZF4_9BACT</name>
<evidence type="ECO:0000313" key="4">
    <source>
        <dbReference type="Proteomes" id="UP000178735"/>
    </source>
</evidence>
<evidence type="ECO:0000256" key="1">
    <source>
        <dbReference type="SAM" id="Phobius"/>
    </source>
</evidence>
<dbReference type="EMBL" id="MGFH01000024">
    <property type="protein sequence ID" value="OGM08127.1"/>
    <property type="molecule type" value="Genomic_DNA"/>
</dbReference>
<feature type="domain" description="Lnb N-terminal periplasmic" evidence="2">
    <location>
        <begin position="95"/>
        <end position="232"/>
    </location>
</feature>
<keyword evidence="1" id="KW-0472">Membrane</keyword>
<gene>
    <name evidence="3" type="ORF">A2008_00765</name>
</gene>
<reference evidence="3 4" key="1">
    <citation type="journal article" date="2016" name="Nat. Commun.">
        <title>Thousands of microbial genomes shed light on interconnected biogeochemical processes in an aquifer system.</title>
        <authorList>
            <person name="Anantharaman K."/>
            <person name="Brown C.T."/>
            <person name="Hug L.A."/>
            <person name="Sharon I."/>
            <person name="Castelle C.J."/>
            <person name="Probst A.J."/>
            <person name="Thomas B.C."/>
            <person name="Singh A."/>
            <person name="Wilkins M.J."/>
            <person name="Karaoz U."/>
            <person name="Brodie E.L."/>
            <person name="Williams K.H."/>
            <person name="Hubbard S.S."/>
            <person name="Banfield J.F."/>
        </authorList>
    </citation>
    <scope>NUCLEOTIDE SEQUENCE [LARGE SCALE GENOMIC DNA]</scope>
</reference>
<dbReference type="InterPro" id="IPR025178">
    <property type="entry name" value="Lnb_N"/>
</dbReference>
<accession>A0A1F7WZF4</accession>